<name>A0A1G1Z3J5_9BACT</name>
<dbReference type="EMBL" id="MHIX01000028">
    <property type="protein sequence ID" value="OGY58999.1"/>
    <property type="molecule type" value="Genomic_DNA"/>
</dbReference>
<dbReference type="AlphaFoldDB" id="A0A1G1Z3J5"/>
<proteinExistence type="predicted"/>
<sequence length="92" mass="10848">MNMKYFTREEEIKIRSEFESALFKPMSVPQCIAFCKSVALRPDARDGFPSVVNLCGMELALKIDREHWPHWKSHYVIEKLRKDLDVPDCIVY</sequence>
<protein>
    <submittedName>
        <fullName evidence="1">Uncharacterized protein</fullName>
    </submittedName>
</protein>
<gene>
    <name evidence="1" type="ORF">A3F24_01920</name>
</gene>
<comment type="caution">
    <text evidence="1">The sequence shown here is derived from an EMBL/GenBank/DDBJ whole genome shotgun (WGS) entry which is preliminary data.</text>
</comment>
<evidence type="ECO:0000313" key="2">
    <source>
        <dbReference type="Proteomes" id="UP000178515"/>
    </source>
</evidence>
<accession>A0A1G1Z3J5</accession>
<dbReference type="Proteomes" id="UP000178515">
    <property type="component" value="Unassembled WGS sequence"/>
</dbReference>
<reference evidence="1 2" key="1">
    <citation type="journal article" date="2016" name="Nat. Commun.">
        <title>Thousands of microbial genomes shed light on interconnected biogeochemical processes in an aquifer system.</title>
        <authorList>
            <person name="Anantharaman K."/>
            <person name="Brown C.T."/>
            <person name="Hug L.A."/>
            <person name="Sharon I."/>
            <person name="Castelle C.J."/>
            <person name="Probst A.J."/>
            <person name="Thomas B.C."/>
            <person name="Singh A."/>
            <person name="Wilkins M.J."/>
            <person name="Karaoz U."/>
            <person name="Brodie E.L."/>
            <person name="Williams K.H."/>
            <person name="Hubbard S.S."/>
            <person name="Banfield J.F."/>
        </authorList>
    </citation>
    <scope>NUCLEOTIDE SEQUENCE [LARGE SCALE GENOMIC DNA]</scope>
</reference>
<evidence type="ECO:0000313" key="1">
    <source>
        <dbReference type="EMBL" id="OGY58999.1"/>
    </source>
</evidence>
<organism evidence="1 2">
    <name type="scientific">Candidatus Colwellbacteria bacterium RIFCSPHIGHO2_12_FULL_44_17</name>
    <dbReference type="NCBI Taxonomy" id="1797689"/>
    <lineage>
        <taxon>Bacteria</taxon>
        <taxon>Candidatus Colwelliibacteriota</taxon>
    </lineage>
</organism>